<dbReference type="RefSeq" id="WP_051929590.1">
    <property type="nucleotide sequence ID" value="NZ_CP012508.1"/>
</dbReference>
<reference evidence="1 2" key="1">
    <citation type="journal article" date="2014" name="Genome Announc.">
        <title>Comparative Genome Analysis of Two Isolates of the Fish Pathogen Piscirickettsia salmonis from Different Hosts Reveals Major Differences in Virulence-Associated Secretion Systems.</title>
        <authorList>
            <person name="Bohle H."/>
            <person name="Henriquez P."/>
            <person name="Grothusen H."/>
            <person name="Navas E."/>
            <person name="Sandoval A."/>
            <person name="Bustamante F."/>
            <person name="Bustos P."/>
            <person name="Mancilla M."/>
        </authorList>
    </citation>
    <scope>NUCLEOTIDE SEQUENCE [LARGE SCALE GENOMIC DNA]</scope>
    <source>
        <strain evidence="2">B1-32597</strain>
    </source>
</reference>
<sequence>MLKLIAKNCALYSDAIFIDNSCRHTLPAEAAGFTVFYADNNSFNTTNGTQYIELLELMVTIRAKQRKQPIVNAEDSDDEYFDCYSELPQDESSLLYFDCYPKALKDEPLEKNISREF</sequence>
<proteinExistence type="predicted"/>
<dbReference type="Proteomes" id="UP000029558">
    <property type="component" value="Chromosome"/>
</dbReference>
<accession>A0AAC9EUF4</accession>
<gene>
    <name evidence="1" type="ORF">KU39_40</name>
</gene>
<evidence type="ECO:0000313" key="1">
    <source>
        <dbReference type="EMBL" id="ALB21228.1"/>
    </source>
</evidence>
<evidence type="ECO:0000313" key="2">
    <source>
        <dbReference type="Proteomes" id="UP000029558"/>
    </source>
</evidence>
<organism evidence="1 2">
    <name type="scientific">Piscirickettsia salmonis</name>
    <dbReference type="NCBI Taxonomy" id="1238"/>
    <lineage>
        <taxon>Bacteria</taxon>
        <taxon>Pseudomonadati</taxon>
        <taxon>Pseudomonadota</taxon>
        <taxon>Gammaproteobacteria</taxon>
        <taxon>Thiotrichales</taxon>
        <taxon>Piscirickettsiaceae</taxon>
        <taxon>Piscirickettsia</taxon>
    </lineage>
</organism>
<dbReference type="EMBL" id="CP012508">
    <property type="protein sequence ID" value="ALB21228.1"/>
    <property type="molecule type" value="Genomic_DNA"/>
</dbReference>
<name>A0AAC9EUF4_PISSA</name>
<protein>
    <submittedName>
        <fullName evidence="1">Tetratricopeptide repeat family protein</fullName>
    </submittedName>
</protein>
<dbReference type="AlphaFoldDB" id="A0AAC9EUF4"/>